<dbReference type="Proteomes" id="UP000620124">
    <property type="component" value="Unassembled WGS sequence"/>
</dbReference>
<evidence type="ECO:0000313" key="2">
    <source>
        <dbReference type="EMBL" id="KAF7330947.1"/>
    </source>
</evidence>
<name>A0A8H6WYC6_9AGAR</name>
<keyword evidence="3" id="KW-1185">Reference proteome</keyword>
<evidence type="ECO:0000256" key="1">
    <source>
        <dbReference type="SAM" id="MobiDB-lite"/>
    </source>
</evidence>
<dbReference type="AlphaFoldDB" id="A0A8H6WYC6"/>
<accession>A0A8H6WYC6</accession>
<gene>
    <name evidence="2" type="ORF">MVEN_02434600</name>
</gene>
<feature type="region of interest" description="Disordered" evidence="1">
    <location>
        <begin position="207"/>
        <end position="252"/>
    </location>
</feature>
<comment type="caution">
    <text evidence="2">The sequence shown here is derived from an EMBL/GenBank/DDBJ whole genome shotgun (WGS) entry which is preliminary data.</text>
</comment>
<dbReference type="EMBL" id="JACAZI010000032">
    <property type="protein sequence ID" value="KAF7330947.1"/>
    <property type="molecule type" value="Genomic_DNA"/>
</dbReference>
<protein>
    <submittedName>
        <fullName evidence="2">Uncharacterized protein</fullName>
    </submittedName>
</protein>
<sequence length="395" mass="42099">MVPASRPARPPHAPLPDSQLSAARLPPTVPTLPSSAHPSKIQIRVGRRSLDVCKVSSTPAVCVHYRSCPSSTPAAASPVSCSPSPTSSAAPQEIVPESMAVPLRVSIAIQTEDPTPLTPLSAPVTPANRVSSSTQTDMASQNAPADVDPAFAPSAAHVKAMIDISALLKEKPRLRVTNTFKRVRAVQGTAGANEDLLKELKGRISAGTTPARIPAKALPPAEASPTPSPSPAMLRPCRQPQKEKDANQGSPIQELRKVLSQRKASLQETLFLTSDGSLNDKSPLPTPCRLRRPLAPVFVQNRPASDSRFPAASSPAPIKPFEALRRRFLVPELDENTRPSSNPWITLELESLRSQGKVGGGGTMEGAPRREMSLVALGIFQKNRKPKSKENEVVL</sequence>
<organism evidence="2 3">
    <name type="scientific">Mycena venus</name>
    <dbReference type="NCBI Taxonomy" id="2733690"/>
    <lineage>
        <taxon>Eukaryota</taxon>
        <taxon>Fungi</taxon>
        <taxon>Dikarya</taxon>
        <taxon>Basidiomycota</taxon>
        <taxon>Agaricomycotina</taxon>
        <taxon>Agaricomycetes</taxon>
        <taxon>Agaricomycetidae</taxon>
        <taxon>Agaricales</taxon>
        <taxon>Marasmiineae</taxon>
        <taxon>Mycenaceae</taxon>
        <taxon>Mycena</taxon>
    </lineage>
</organism>
<dbReference type="OrthoDB" id="3068080at2759"/>
<reference evidence="2" key="1">
    <citation type="submission" date="2020-05" db="EMBL/GenBank/DDBJ databases">
        <title>Mycena genomes resolve the evolution of fungal bioluminescence.</title>
        <authorList>
            <person name="Tsai I.J."/>
        </authorList>
    </citation>
    <scope>NUCLEOTIDE SEQUENCE</scope>
    <source>
        <strain evidence="2">CCC161011</strain>
    </source>
</reference>
<proteinExistence type="predicted"/>
<feature type="region of interest" description="Disordered" evidence="1">
    <location>
        <begin position="1"/>
        <end position="38"/>
    </location>
</feature>
<evidence type="ECO:0000313" key="3">
    <source>
        <dbReference type="Proteomes" id="UP000620124"/>
    </source>
</evidence>